<feature type="transmembrane region" description="Helical" evidence="1">
    <location>
        <begin position="40"/>
        <end position="61"/>
    </location>
</feature>
<proteinExistence type="predicted"/>
<name>A0ABU1JUL2_9PROT</name>
<feature type="transmembrane region" description="Helical" evidence="1">
    <location>
        <begin position="7"/>
        <end position="28"/>
    </location>
</feature>
<keyword evidence="1" id="KW-0472">Membrane</keyword>
<evidence type="ECO:0000313" key="3">
    <source>
        <dbReference type="Proteomes" id="UP001262410"/>
    </source>
</evidence>
<keyword evidence="1" id="KW-1133">Transmembrane helix</keyword>
<dbReference type="EMBL" id="JAVDPW010000009">
    <property type="protein sequence ID" value="MDR6292314.1"/>
    <property type="molecule type" value="Genomic_DNA"/>
</dbReference>
<sequence length="133" mass="13273">MKQRTVVVTRSAAVGFAVGFMLAVVRTLALDPAPVGLRQIGGVAALIVGMTAVGIATGLLLARSIPREAVAAEESADGQGFLLTTTLTVLLGVVVAIFIQAGTGSDALHARDAVASPPLSGGLEQPLAVSATN</sequence>
<comment type="caution">
    <text evidence="2">The sequence shown here is derived from an EMBL/GenBank/DDBJ whole genome shotgun (WGS) entry which is preliminary data.</text>
</comment>
<dbReference type="RefSeq" id="WP_309798308.1">
    <property type="nucleotide sequence ID" value="NZ_JAVDPW010000009.1"/>
</dbReference>
<evidence type="ECO:0000256" key="1">
    <source>
        <dbReference type="SAM" id="Phobius"/>
    </source>
</evidence>
<keyword evidence="3" id="KW-1185">Reference proteome</keyword>
<dbReference type="Proteomes" id="UP001262410">
    <property type="component" value="Unassembled WGS sequence"/>
</dbReference>
<evidence type="ECO:0000313" key="2">
    <source>
        <dbReference type="EMBL" id="MDR6292314.1"/>
    </source>
</evidence>
<keyword evidence="1" id="KW-0812">Transmembrane</keyword>
<feature type="transmembrane region" description="Helical" evidence="1">
    <location>
        <begin position="81"/>
        <end position="101"/>
    </location>
</feature>
<reference evidence="2 3" key="1">
    <citation type="submission" date="2023-07" db="EMBL/GenBank/DDBJ databases">
        <title>Sorghum-associated microbial communities from plants grown in Nebraska, USA.</title>
        <authorList>
            <person name="Schachtman D."/>
        </authorList>
    </citation>
    <scope>NUCLEOTIDE SEQUENCE [LARGE SCALE GENOMIC DNA]</scope>
    <source>
        <strain evidence="2 3">584</strain>
    </source>
</reference>
<evidence type="ECO:0008006" key="4">
    <source>
        <dbReference type="Google" id="ProtNLM"/>
    </source>
</evidence>
<accession>A0ABU1JUL2</accession>
<protein>
    <recommendedName>
        <fullName evidence="4">Sodium:proton antiporter</fullName>
    </recommendedName>
</protein>
<organism evidence="2 3">
    <name type="scientific">Inquilinus ginsengisoli</name>
    <dbReference type="NCBI Taxonomy" id="363840"/>
    <lineage>
        <taxon>Bacteria</taxon>
        <taxon>Pseudomonadati</taxon>
        <taxon>Pseudomonadota</taxon>
        <taxon>Alphaproteobacteria</taxon>
        <taxon>Rhodospirillales</taxon>
        <taxon>Rhodospirillaceae</taxon>
        <taxon>Inquilinus</taxon>
    </lineage>
</organism>
<gene>
    <name evidence="2" type="ORF">E9232_004854</name>
</gene>